<accession>A0ABS8WQI8</accession>
<feature type="compositionally biased region" description="Basic and acidic residues" evidence="1">
    <location>
        <begin position="204"/>
        <end position="217"/>
    </location>
</feature>
<comment type="caution">
    <text evidence="2">The sequence shown here is derived from an EMBL/GenBank/DDBJ whole genome shotgun (WGS) entry which is preliminary data.</text>
</comment>
<evidence type="ECO:0000313" key="3">
    <source>
        <dbReference type="Proteomes" id="UP000823775"/>
    </source>
</evidence>
<proteinExistence type="predicted"/>
<sequence length="229" mass="25691">MRNGLQREVLRWTIAMGRLPQEKDLTCIKQDFGWGDQVTISVVPGGTHIMHHINDSSLICAFLFTIGFRLPIPKIVENFYPRYQVCLAQLTPQLVQGKEPWKAIVKASSFSQLSHLILLVLIRNLRDSYRFIQQEGIHSIYTKVKSSLPISGVSRSGRVAQTQKGTTPEVVVVKDDDEEDGWSKAAVGEATFFVSGTTFGTSSNDDHQQGKIGDLTDPKGPSNFRKFRW</sequence>
<feature type="region of interest" description="Disordered" evidence="1">
    <location>
        <begin position="201"/>
        <end position="229"/>
    </location>
</feature>
<protein>
    <submittedName>
        <fullName evidence="2">Uncharacterized protein</fullName>
    </submittedName>
</protein>
<gene>
    <name evidence="2" type="ORF">HAX54_001066</name>
</gene>
<organism evidence="2 3">
    <name type="scientific">Datura stramonium</name>
    <name type="common">Jimsonweed</name>
    <name type="synonym">Common thornapple</name>
    <dbReference type="NCBI Taxonomy" id="4076"/>
    <lineage>
        <taxon>Eukaryota</taxon>
        <taxon>Viridiplantae</taxon>
        <taxon>Streptophyta</taxon>
        <taxon>Embryophyta</taxon>
        <taxon>Tracheophyta</taxon>
        <taxon>Spermatophyta</taxon>
        <taxon>Magnoliopsida</taxon>
        <taxon>eudicotyledons</taxon>
        <taxon>Gunneridae</taxon>
        <taxon>Pentapetalae</taxon>
        <taxon>asterids</taxon>
        <taxon>lamiids</taxon>
        <taxon>Solanales</taxon>
        <taxon>Solanaceae</taxon>
        <taxon>Solanoideae</taxon>
        <taxon>Datureae</taxon>
        <taxon>Datura</taxon>
    </lineage>
</organism>
<dbReference type="EMBL" id="JACEIK010010387">
    <property type="protein sequence ID" value="MCE3215164.1"/>
    <property type="molecule type" value="Genomic_DNA"/>
</dbReference>
<dbReference type="Proteomes" id="UP000823775">
    <property type="component" value="Unassembled WGS sequence"/>
</dbReference>
<evidence type="ECO:0000313" key="2">
    <source>
        <dbReference type="EMBL" id="MCE3215164.1"/>
    </source>
</evidence>
<reference evidence="2 3" key="1">
    <citation type="journal article" date="2021" name="BMC Genomics">
        <title>Datura genome reveals duplications of psychoactive alkaloid biosynthetic genes and high mutation rate following tissue culture.</title>
        <authorList>
            <person name="Rajewski A."/>
            <person name="Carter-House D."/>
            <person name="Stajich J."/>
            <person name="Litt A."/>
        </authorList>
    </citation>
    <scope>NUCLEOTIDE SEQUENCE [LARGE SCALE GENOMIC DNA]</scope>
    <source>
        <strain evidence="2">AR-01</strain>
    </source>
</reference>
<evidence type="ECO:0000256" key="1">
    <source>
        <dbReference type="SAM" id="MobiDB-lite"/>
    </source>
</evidence>
<keyword evidence="3" id="KW-1185">Reference proteome</keyword>
<name>A0ABS8WQI8_DATST</name>